<evidence type="ECO:0000256" key="7">
    <source>
        <dbReference type="ARBA" id="ARBA00023004"/>
    </source>
</evidence>
<protein>
    <recommendedName>
        <fullName evidence="10">Aldehyde oxidase/xanthine dehydrogenase second molybdopterin binding domain-containing protein</fullName>
    </recommendedName>
</protein>
<proteinExistence type="inferred from homology"/>
<accession>A0A9N9R2I0</accession>
<comment type="cofactor">
    <cofactor evidence="1">
        <name>Mo-molybdopterin</name>
        <dbReference type="ChEBI" id="CHEBI:71302"/>
    </cofactor>
</comment>
<dbReference type="AlphaFoldDB" id="A0A9N9R2I0"/>
<keyword evidence="12" id="KW-1185">Reference proteome</keyword>
<evidence type="ECO:0000256" key="4">
    <source>
        <dbReference type="ARBA" id="ARBA00022714"/>
    </source>
</evidence>
<dbReference type="InterPro" id="IPR016208">
    <property type="entry name" value="Ald_Oxase/xanthine_DH-like"/>
</dbReference>
<comment type="cofactor">
    <cofactor evidence="9">
        <name>[2Fe-2S] cluster</name>
        <dbReference type="ChEBI" id="CHEBI:190135"/>
    </cofactor>
</comment>
<dbReference type="FunFam" id="3.30.365.10:FF:000002">
    <property type="entry name" value="Xanthine dehydrogenase oxidase"/>
    <property type="match status" value="1"/>
</dbReference>
<dbReference type="GO" id="GO:0051537">
    <property type="term" value="F:2 iron, 2 sulfur cluster binding"/>
    <property type="evidence" value="ECO:0007669"/>
    <property type="project" value="UniProtKB-KW"/>
</dbReference>
<dbReference type="Pfam" id="PF20256">
    <property type="entry name" value="MoCoBD_2"/>
    <property type="match status" value="1"/>
</dbReference>
<keyword evidence="7" id="KW-0408">Iron</keyword>
<keyword evidence="6" id="KW-0560">Oxidoreductase</keyword>
<dbReference type="PANTHER" id="PTHR45444">
    <property type="entry name" value="XANTHINE DEHYDROGENASE"/>
    <property type="match status" value="1"/>
</dbReference>
<comment type="similarity">
    <text evidence="3">Belongs to the xanthine dehydrogenase family.</text>
</comment>
<dbReference type="GO" id="GO:0016491">
    <property type="term" value="F:oxidoreductase activity"/>
    <property type="evidence" value="ECO:0007669"/>
    <property type="project" value="UniProtKB-KW"/>
</dbReference>
<name>A0A9N9R2I0_9NEOP</name>
<reference evidence="11" key="1">
    <citation type="submission" date="2021-12" db="EMBL/GenBank/DDBJ databases">
        <authorList>
            <person name="King R."/>
        </authorList>
    </citation>
    <scope>NUCLEOTIDE SEQUENCE</scope>
</reference>
<dbReference type="OrthoDB" id="8300278at2759"/>
<dbReference type="InterPro" id="IPR046867">
    <property type="entry name" value="AldOxase/xan_DH_MoCoBD2"/>
</dbReference>
<evidence type="ECO:0000256" key="5">
    <source>
        <dbReference type="ARBA" id="ARBA00022723"/>
    </source>
</evidence>
<dbReference type="EMBL" id="OU893350">
    <property type="protein sequence ID" value="CAG9788230.1"/>
    <property type="molecule type" value="Genomic_DNA"/>
</dbReference>
<dbReference type="Gene3D" id="3.30.365.10">
    <property type="entry name" value="Aldehyde oxidase/xanthine dehydrogenase, molybdopterin binding domain"/>
    <property type="match status" value="2"/>
</dbReference>
<organism evidence="11 12">
    <name type="scientific">Diatraea saccharalis</name>
    <name type="common">sugarcane borer</name>
    <dbReference type="NCBI Taxonomy" id="40085"/>
    <lineage>
        <taxon>Eukaryota</taxon>
        <taxon>Metazoa</taxon>
        <taxon>Ecdysozoa</taxon>
        <taxon>Arthropoda</taxon>
        <taxon>Hexapoda</taxon>
        <taxon>Insecta</taxon>
        <taxon>Pterygota</taxon>
        <taxon>Neoptera</taxon>
        <taxon>Endopterygota</taxon>
        <taxon>Lepidoptera</taxon>
        <taxon>Glossata</taxon>
        <taxon>Ditrysia</taxon>
        <taxon>Pyraloidea</taxon>
        <taxon>Crambidae</taxon>
        <taxon>Crambinae</taxon>
        <taxon>Diatraea</taxon>
    </lineage>
</organism>
<dbReference type="PANTHER" id="PTHR45444:SF3">
    <property type="entry name" value="XANTHINE DEHYDROGENASE"/>
    <property type="match status" value="1"/>
</dbReference>
<comment type="cofactor">
    <cofactor evidence="2">
        <name>FAD</name>
        <dbReference type="ChEBI" id="CHEBI:57692"/>
    </cofactor>
</comment>
<reference evidence="11" key="2">
    <citation type="submission" date="2022-10" db="EMBL/GenBank/DDBJ databases">
        <authorList>
            <consortium name="ENA_rothamsted_submissions"/>
            <consortium name="culmorum"/>
            <person name="King R."/>
        </authorList>
    </citation>
    <scope>NUCLEOTIDE SEQUENCE</scope>
</reference>
<gene>
    <name evidence="11" type="ORF">DIATSA_LOCUS6052</name>
</gene>
<keyword evidence="8" id="KW-0411">Iron-sulfur</keyword>
<evidence type="ECO:0000256" key="6">
    <source>
        <dbReference type="ARBA" id="ARBA00023002"/>
    </source>
</evidence>
<evidence type="ECO:0000256" key="1">
    <source>
        <dbReference type="ARBA" id="ARBA00001924"/>
    </source>
</evidence>
<evidence type="ECO:0000256" key="9">
    <source>
        <dbReference type="ARBA" id="ARBA00034078"/>
    </source>
</evidence>
<dbReference type="SUPFAM" id="SSF56003">
    <property type="entry name" value="Molybdenum cofactor-binding domain"/>
    <property type="match status" value="1"/>
</dbReference>
<evidence type="ECO:0000256" key="2">
    <source>
        <dbReference type="ARBA" id="ARBA00001974"/>
    </source>
</evidence>
<dbReference type="InterPro" id="IPR037165">
    <property type="entry name" value="AldOxase/xan_DH_Mopterin-bd_sf"/>
</dbReference>
<evidence type="ECO:0000256" key="8">
    <source>
        <dbReference type="ARBA" id="ARBA00023014"/>
    </source>
</evidence>
<dbReference type="Proteomes" id="UP001153714">
    <property type="component" value="Chromosome 19"/>
</dbReference>
<keyword evidence="4" id="KW-0001">2Fe-2S</keyword>
<evidence type="ECO:0000256" key="3">
    <source>
        <dbReference type="ARBA" id="ARBA00006849"/>
    </source>
</evidence>
<dbReference type="GO" id="GO:0005506">
    <property type="term" value="F:iron ion binding"/>
    <property type="evidence" value="ECO:0007669"/>
    <property type="project" value="InterPro"/>
</dbReference>
<sequence length="375" mass="41615">MAEMMMERISYEVSVDPVDVRLANVDMLLHGDIKEMADTLKTNADYIKRKAAVEDFNKTNRWKKRGLRVAMMSYFIPPIGQRFDVNLSVYHTDGTVVITHSGIEVGQGINTKAIQIAAHFLKIPVTKIKIKGNNSIIGPNAEATGASVTSQNVGIGVQQCCEELLRRLAPIKLLKPLATWEELIRAAFVLQVDLQTHGFVTLLNGQLVFNYGVCFAEVELDILTGESEILRVDLLGDAGQSINPALDIGQIEGAFIMGLGYWTMEQLVHNVENGEVLTDRTWSYHVPQCRDIPQDFRVYLRKNSYSSIVILGSKAIAEPPICLSIVVPFALRQAVTSARLDAGIPTTEWFPIDGPYTVDKMCLAAATKIEDFKLY</sequence>
<keyword evidence="5" id="KW-0479">Metal-binding</keyword>
<evidence type="ECO:0000313" key="11">
    <source>
        <dbReference type="EMBL" id="CAG9788230.1"/>
    </source>
</evidence>
<evidence type="ECO:0000259" key="10">
    <source>
        <dbReference type="Pfam" id="PF20256"/>
    </source>
</evidence>
<feature type="domain" description="Aldehyde oxidase/xanthine dehydrogenase second molybdopterin binding" evidence="10">
    <location>
        <begin position="40"/>
        <end position="293"/>
    </location>
</feature>
<evidence type="ECO:0000313" key="12">
    <source>
        <dbReference type="Proteomes" id="UP001153714"/>
    </source>
</evidence>